<organism evidence="1 2">
    <name type="scientific">Petrolisthes manimaculis</name>
    <dbReference type="NCBI Taxonomy" id="1843537"/>
    <lineage>
        <taxon>Eukaryota</taxon>
        <taxon>Metazoa</taxon>
        <taxon>Ecdysozoa</taxon>
        <taxon>Arthropoda</taxon>
        <taxon>Crustacea</taxon>
        <taxon>Multicrustacea</taxon>
        <taxon>Malacostraca</taxon>
        <taxon>Eumalacostraca</taxon>
        <taxon>Eucarida</taxon>
        <taxon>Decapoda</taxon>
        <taxon>Pleocyemata</taxon>
        <taxon>Anomura</taxon>
        <taxon>Galatheoidea</taxon>
        <taxon>Porcellanidae</taxon>
        <taxon>Petrolisthes</taxon>
    </lineage>
</organism>
<reference evidence="1" key="1">
    <citation type="submission" date="2023-11" db="EMBL/GenBank/DDBJ databases">
        <title>Genome assemblies of two species of porcelain crab, Petrolisthes cinctipes and Petrolisthes manimaculis (Anomura: Porcellanidae).</title>
        <authorList>
            <person name="Angst P."/>
        </authorList>
    </citation>
    <scope>NUCLEOTIDE SEQUENCE</scope>
    <source>
        <strain evidence="1">PB745_02</strain>
        <tissue evidence="1">Gill</tissue>
    </source>
</reference>
<accession>A0AAE1PGD3</accession>
<gene>
    <name evidence="1" type="ORF">Pmani_020377</name>
</gene>
<dbReference type="EMBL" id="JAWZYT010001955">
    <property type="protein sequence ID" value="KAK4307899.1"/>
    <property type="molecule type" value="Genomic_DNA"/>
</dbReference>
<comment type="caution">
    <text evidence="1">The sequence shown here is derived from an EMBL/GenBank/DDBJ whole genome shotgun (WGS) entry which is preliminary data.</text>
</comment>
<keyword evidence="2" id="KW-1185">Reference proteome</keyword>
<dbReference type="Proteomes" id="UP001292094">
    <property type="component" value="Unassembled WGS sequence"/>
</dbReference>
<name>A0AAE1PGD3_9EUCA</name>
<evidence type="ECO:0000313" key="1">
    <source>
        <dbReference type="EMBL" id="KAK4307899.1"/>
    </source>
</evidence>
<evidence type="ECO:0000313" key="2">
    <source>
        <dbReference type="Proteomes" id="UP001292094"/>
    </source>
</evidence>
<protein>
    <submittedName>
        <fullName evidence="1">Uncharacterized protein</fullName>
    </submittedName>
</protein>
<sequence length="89" mass="10429">MNELISIKPKLIIIIILTLRSDYAWLICPGLLRHSDSLHTLPCSSDPLTQKRIDELSKNNEALEHRNSDLEQQANYQEVYNWRKNLRIS</sequence>
<dbReference type="AlphaFoldDB" id="A0AAE1PGD3"/>
<proteinExistence type="predicted"/>